<proteinExistence type="inferred from homology"/>
<evidence type="ECO:0000256" key="5">
    <source>
        <dbReference type="ARBA" id="ARBA00022898"/>
    </source>
</evidence>
<comment type="cofactor">
    <cofactor evidence="1">
        <name>pyridoxal 5'-phosphate</name>
        <dbReference type="ChEBI" id="CHEBI:597326"/>
    </cofactor>
</comment>
<dbReference type="FunFam" id="3.40.50.1100:FF:000002">
    <property type="entry name" value="Cysteine synthase"/>
    <property type="match status" value="1"/>
</dbReference>
<reference evidence="8 9" key="1">
    <citation type="journal article" date="2021" name="Sci. Rep.">
        <title>Genome sequencing of the multicellular alga Astrephomene provides insights into convergent evolution of germ-soma differentiation.</title>
        <authorList>
            <person name="Yamashita S."/>
            <person name="Yamamoto K."/>
            <person name="Matsuzaki R."/>
            <person name="Suzuki S."/>
            <person name="Yamaguchi H."/>
            <person name="Hirooka S."/>
            <person name="Minakuchi Y."/>
            <person name="Miyagishima S."/>
            <person name="Kawachi M."/>
            <person name="Toyoda A."/>
            <person name="Nozaki H."/>
        </authorList>
    </citation>
    <scope>NUCLEOTIDE SEQUENCE [LARGE SCALE GENOMIC DNA]</scope>
    <source>
        <strain evidence="8 9">NIES-4017</strain>
    </source>
</reference>
<dbReference type="Gene3D" id="3.40.50.1100">
    <property type="match status" value="1"/>
</dbReference>
<name>A0AAD3DW01_9CHLO</name>
<sequence length="234" mass="24968">MALCTVSQSTATVSCSRQRCCDRTSLARIGWNTKGWAAVPCRTSVRARTAHAALVTAPTATEPNIPIPQHGIQPDATKLVGNTPMVFLNSVSKGCLARIAVKLESFEPCCSVKDRIALSMIERAEQAGQIKPGETTLIEPTSGNTGIALAYVAAAKGYRLLLTMPDSMSVERRVLLRAFGAQLEVTPGKMGMTGAIQRAEQLLAATPGAFMLQQFDNPANPAAHYATTGPEIWR</sequence>
<organism evidence="8 9">
    <name type="scientific">Astrephomene gubernaculifera</name>
    <dbReference type="NCBI Taxonomy" id="47775"/>
    <lineage>
        <taxon>Eukaryota</taxon>
        <taxon>Viridiplantae</taxon>
        <taxon>Chlorophyta</taxon>
        <taxon>core chlorophytes</taxon>
        <taxon>Chlorophyceae</taxon>
        <taxon>CS clade</taxon>
        <taxon>Chlamydomonadales</taxon>
        <taxon>Astrephomenaceae</taxon>
        <taxon>Astrephomene</taxon>
    </lineage>
</organism>
<dbReference type="GO" id="GO:0006535">
    <property type="term" value="P:cysteine biosynthetic process from serine"/>
    <property type="evidence" value="ECO:0007669"/>
    <property type="project" value="InterPro"/>
</dbReference>
<keyword evidence="6" id="KW-0198">Cysteine biosynthesis</keyword>
<feature type="domain" description="Tryptophan synthase beta chain-like PALP" evidence="7">
    <location>
        <begin position="77"/>
        <end position="233"/>
    </location>
</feature>
<dbReference type="InterPro" id="IPR001216">
    <property type="entry name" value="P-phosphate_BS"/>
</dbReference>
<evidence type="ECO:0000256" key="1">
    <source>
        <dbReference type="ARBA" id="ARBA00001933"/>
    </source>
</evidence>
<dbReference type="PROSITE" id="PS00901">
    <property type="entry name" value="CYS_SYNTHASE"/>
    <property type="match status" value="1"/>
</dbReference>
<dbReference type="Proteomes" id="UP001054857">
    <property type="component" value="Unassembled WGS sequence"/>
</dbReference>
<comment type="caution">
    <text evidence="8">The sequence shown here is derived from an EMBL/GenBank/DDBJ whole genome shotgun (WGS) entry which is preliminary data.</text>
</comment>
<evidence type="ECO:0000256" key="6">
    <source>
        <dbReference type="ARBA" id="ARBA00023192"/>
    </source>
</evidence>
<evidence type="ECO:0000313" key="8">
    <source>
        <dbReference type="EMBL" id="GFR49120.1"/>
    </source>
</evidence>
<keyword evidence="4" id="KW-0808">Transferase</keyword>
<dbReference type="SUPFAM" id="SSF53686">
    <property type="entry name" value="Tryptophan synthase beta subunit-like PLP-dependent enzymes"/>
    <property type="match status" value="1"/>
</dbReference>
<evidence type="ECO:0000259" key="7">
    <source>
        <dbReference type="Pfam" id="PF00291"/>
    </source>
</evidence>
<dbReference type="AlphaFoldDB" id="A0AAD3DW01"/>
<feature type="non-terminal residue" evidence="8">
    <location>
        <position position="234"/>
    </location>
</feature>
<evidence type="ECO:0000256" key="2">
    <source>
        <dbReference type="ARBA" id="ARBA00007103"/>
    </source>
</evidence>
<dbReference type="GO" id="GO:0016740">
    <property type="term" value="F:transferase activity"/>
    <property type="evidence" value="ECO:0007669"/>
    <property type="project" value="UniProtKB-KW"/>
</dbReference>
<evidence type="ECO:0000256" key="4">
    <source>
        <dbReference type="ARBA" id="ARBA00022679"/>
    </source>
</evidence>
<keyword evidence="9" id="KW-1185">Reference proteome</keyword>
<keyword evidence="5" id="KW-0663">Pyridoxal phosphate</keyword>
<dbReference type="CDD" id="cd01561">
    <property type="entry name" value="CBS_like"/>
    <property type="match status" value="1"/>
</dbReference>
<dbReference type="InterPro" id="IPR001926">
    <property type="entry name" value="TrpB-like_PALP"/>
</dbReference>
<comment type="similarity">
    <text evidence="2">Belongs to the cysteine synthase/cystathionine beta-synthase family.</text>
</comment>
<evidence type="ECO:0000256" key="3">
    <source>
        <dbReference type="ARBA" id="ARBA00022605"/>
    </source>
</evidence>
<gene>
    <name evidence="8" type="ORF">Agub_g10917</name>
</gene>
<dbReference type="InterPro" id="IPR036052">
    <property type="entry name" value="TrpB-like_PALP_sf"/>
</dbReference>
<evidence type="ECO:0000313" key="9">
    <source>
        <dbReference type="Proteomes" id="UP001054857"/>
    </source>
</evidence>
<dbReference type="PANTHER" id="PTHR10314">
    <property type="entry name" value="CYSTATHIONINE BETA-SYNTHASE"/>
    <property type="match status" value="1"/>
</dbReference>
<keyword evidence="3" id="KW-0028">Amino-acid biosynthesis</keyword>
<protein>
    <recommendedName>
        <fullName evidence="7">Tryptophan synthase beta chain-like PALP domain-containing protein</fullName>
    </recommendedName>
</protein>
<dbReference type="EMBL" id="BMAR01000028">
    <property type="protein sequence ID" value="GFR49120.1"/>
    <property type="molecule type" value="Genomic_DNA"/>
</dbReference>
<accession>A0AAD3DW01</accession>
<dbReference type="Pfam" id="PF00291">
    <property type="entry name" value="PALP"/>
    <property type="match status" value="1"/>
</dbReference>
<dbReference type="InterPro" id="IPR050214">
    <property type="entry name" value="Cys_Synth/Cystath_Beta-Synth"/>
</dbReference>